<dbReference type="AlphaFoldDB" id="A0AAV7T0K0"/>
<evidence type="ECO:0000313" key="2">
    <source>
        <dbReference type="Proteomes" id="UP001066276"/>
    </source>
</evidence>
<evidence type="ECO:0000313" key="1">
    <source>
        <dbReference type="EMBL" id="KAJ1170032.1"/>
    </source>
</evidence>
<accession>A0AAV7T0K0</accession>
<reference evidence="1" key="1">
    <citation type="journal article" date="2022" name="bioRxiv">
        <title>Sequencing and chromosome-scale assembly of the giantPleurodeles waltlgenome.</title>
        <authorList>
            <person name="Brown T."/>
            <person name="Elewa A."/>
            <person name="Iarovenko S."/>
            <person name="Subramanian E."/>
            <person name="Araus A.J."/>
            <person name="Petzold A."/>
            <person name="Susuki M."/>
            <person name="Suzuki K.-i.T."/>
            <person name="Hayashi T."/>
            <person name="Toyoda A."/>
            <person name="Oliveira C."/>
            <person name="Osipova E."/>
            <person name="Leigh N.D."/>
            <person name="Simon A."/>
            <person name="Yun M.H."/>
        </authorList>
    </citation>
    <scope>NUCLEOTIDE SEQUENCE</scope>
    <source>
        <strain evidence="1">20211129_DDA</strain>
        <tissue evidence="1">Liver</tissue>
    </source>
</reference>
<protein>
    <submittedName>
        <fullName evidence="1">Uncharacterized protein</fullName>
    </submittedName>
</protein>
<sequence>MDFVSAVSEVIALSIPSSLRPTAEISCGMRSIVAPCTGSAMVLGRVIGCTSEAGKGALECCRASEKSNFQDDLPECLPDILPPGIADSLMRVCSGRL</sequence>
<organism evidence="1 2">
    <name type="scientific">Pleurodeles waltl</name>
    <name type="common">Iberian ribbed newt</name>
    <dbReference type="NCBI Taxonomy" id="8319"/>
    <lineage>
        <taxon>Eukaryota</taxon>
        <taxon>Metazoa</taxon>
        <taxon>Chordata</taxon>
        <taxon>Craniata</taxon>
        <taxon>Vertebrata</taxon>
        <taxon>Euteleostomi</taxon>
        <taxon>Amphibia</taxon>
        <taxon>Batrachia</taxon>
        <taxon>Caudata</taxon>
        <taxon>Salamandroidea</taxon>
        <taxon>Salamandridae</taxon>
        <taxon>Pleurodelinae</taxon>
        <taxon>Pleurodeles</taxon>
    </lineage>
</organism>
<gene>
    <name evidence="1" type="ORF">NDU88_001913</name>
</gene>
<dbReference type="Proteomes" id="UP001066276">
    <property type="component" value="Chromosome 4_1"/>
</dbReference>
<dbReference type="EMBL" id="JANPWB010000007">
    <property type="protein sequence ID" value="KAJ1170032.1"/>
    <property type="molecule type" value="Genomic_DNA"/>
</dbReference>
<keyword evidence="2" id="KW-1185">Reference proteome</keyword>
<proteinExistence type="predicted"/>
<comment type="caution">
    <text evidence="1">The sequence shown here is derived from an EMBL/GenBank/DDBJ whole genome shotgun (WGS) entry which is preliminary data.</text>
</comment>
<name>A0AAV7T0K0_PLEWA</name>